<dbReference type="Gene3D" id="2.30.40.10">
    <property type="entry name" value="Urease, subunit C, domain 1"/>
    <property type="match status" value="1"/>
</dbReference>
<feature type="domain" description="Amidohydrolase-related" evidence="3">
    <location>
        <begin position="1024"/>
        <end position="1098"/>
    </location>
</feature>
<evidence type="ECO:0000259" key="3">
    <source>
        <dbReference type="Pfam" id="PF01979"/>
    </source>
</evidence>
<dbReference type="InterPro" id="IPR032466">
    <property type="entry name" value="Metal_Hydrolase"/>
</dbReference>
<feature type="compositionally biased region" description="Basic and acidic residues" evidence="2">
    <location>
        <begin position="542"/>
        <end position="564"/>
    </location>
</feature>
<feature type="domain" description="Amidohydrolase 3" evidence="4">
    <location>
        <begin position="350"/>
        <end position="443"/>
    </location>
</feature>
<feature type="compositionally biased region" description="Low complexity" evidence="2">
    <location>
        <begin position="689"/>
        <end position="698"/>
    </location>
</feature>
<dbReference type="GO" id="GO:0016810">
    <property type="term" value="F:hydrolase activity, acting on carbon-nitrogen (but not peptide) bonds"/>
    <property type="evidence" value="ECO:0007669"/>
    <property type="project" value="InterPro"/>
</dbReference>
<evidence type="ECO:0000259" key="4">
    <source>
        <dbReference type="Pfam" id="PF07969"/>
    </source>
</evidence>
<dbReference type="SUPFAM" id="SSF51556">
    <property type="entry name" value="Metallo-dependent hydrolases"/>
    <property type="match status" value="2"/>
</dbReference>
<feature type="region of interest" description="Disordered" evidence="2">
    <location>
        <begin position="629"/>
        <end position="710"/>
    </location>
</feature>
<feature type="region of interest" description="Disordered" evidence="2">
    <location>
        <begin position="171"/>
        <end position="190"/>
    </location>
</feature>
<keyword evidence="1" id="KW-0378">Hydrolase</keyword>
<dbReference type="AlphaFoldDB" id="A0A0J1B3X7"/>
<name>A0A0J1B3X7_RHOIS</name>
<dbReference type="PANTHER" id="PTHR43794">
    <property type="entry name" value="AMINOHYDROLASE SSNA-RELATED"/>
    <property type="match status" value="1"/>
</dbReference>
<dbReference type="InterPro" id="IPR006680">
    <property type="entry name" value="Amidohydro-rel"/>
</dbReference>
<dbReference type="EMBL" id="LECT01000054">
    <property type="protein sequence ID" value="KLU01313.1"/>
    <property type="molecule type" value="Genomic_DNA"/>
</dbReference>
<dbReference type="PATRIC" id="fig|595434.4.peg.6154"/>
<feature type="compositionally biased region" description="Acidic residues" evidence="2">
    <location>
        <begin position="528"/>
        <end position="541"/>
    </location>
</feature>
<feature type="compositionally biased region" description="Basic and acidic residues" evidence="2">
    <location>
        <begin position="504"/>
        <end position="514"/>
    </location>
</feature>
<dbReference type="Pfam" id="PF07969">
    <property type="entry name" value="Amidohydro_3"/>
    <property type="match status" value="1"/>
</dbReference>
<comment type="caution">
    <text evidence="5">The sequence shown here is derived from an EMBL/GenBank/DDBJ whole genome shotgun (WGS) entry which is preliminary data.</text>
</comment>
<dbReference type="Proteomes" id="UP000036367">
    <property type="component" value="Unassembled WGS sequence"/>
</dbReference>
<feature type="region of interest" description="Disordered" evidence="2">
    <location>
        <begin position="487"/>
        <end position="568"/>
    </location>
</feature>
<protein>
    <submittedName>
        <fullName evidence="5">Secreted enzyme, contains two amidohydrolase-likedomain protein</fullName>
    </submittedName>
</protein>
<evidence type="ECO:0000256" key="1">
    <source>
        <dbReference type="ARBA" id="ARBA00022801"/>
    </source>
</evidence>
<feature type="compositionally biased region" description="Acidic residues" evidence="2">
    <location>
        <begin position="699"/>
        <end position="710"/>
    </location>
</feature>
<dbReference type="InterPro" id="IPR011059">
    <property type="entry name" value="Metal-dep_hydrolase_composite"/>
</dbReference>
<reference evidence="5" key="1">
    <citation type="submission" date="2015-05" db="EMBL/GenBank/DDBJ databases">
        <title>Permanent draft genome of Rhodopirellula islandicus K833.</title>
        <authorList>
            <person name="Kizina J."/>
            <person name="Richter M."/>
            <person name="Glockner F.O."/>
            <person name="Harder J."/>
        </authorList>
    </citation>
    <scope>NUCLEOTIDE SEQUENCE [LARGE SCALE GENOMIC DNA]</scope>
    <source>
        <strain evidence="5">K833</strain>
    </source>
</reference>
<dbReference type="PANTHER" id="PTHR43794:SF11">
    <property type="entry name" value="AMIDOHYDROLASE-RELATED DOMAIN-CONTAINING PROTEIN"/>
    <property type="match status" value="1"/>
</dbReference>
<dbReference type="STRING" id="595434.RISK_006469"/>
<dbReference type="Pfam" id="PF01979">
    <property type="entry name" value="Amidohydro_1"/>
    <property type="match status" value="1"/>
</dbReference>
<feature type="region of interest" description="Disordered" evidence="2">
    <location>
        <begin position="1141"/>
        <end position="1167"/>
    </location>
</feature>
<dbReference type="InterPro" id="IPR050287">
    <property type="entry name" value="MTA/SAH_deaminase"/>
</dbReference>
<proteinExistence type="predicted"/>
<feature type="compositionally biased region" description="Low complexity" evidence="2">
    <location>
        <begin position="1186"/>
        <end position="1204"/>
    </location>
</feature>
<dbReference type="SUPFAM" id="SSF51338">
    <property type="entry name" value="Composite domain of metallo-dependent hydrolases"/>
    <property type="match status" value="2"/>
</dbReference>
<dbReference type="Gene3D" id="3.20.20.140">
    <property type="entry name" value="Metal-dependent hydrolases"/>
    <property type="match status" value="2"/>
</dbReference>
<evidence type="ECO:0000256" key="2">
    <source>
        <dbReference type="SAM" id="MobiDB-lite"/>
    </source>
</evidence>
<accession>A0A0J1B3X7</accession>
<feature type="compositionally biased region" description="Acidic residues" evidence="2">
    <location>
        <begin position="653"/>
        <end position="688"/>
    </location>
</feature>
<feature type="region of interest" description="Disordered" evidence="2">
    <location>
        <begin position="1185"/>
        <end position="1211"/>
    </location>
</feature>
<organism evidence="5 6">
    <name type="scientific">Rhodopirellula islandica</name>
    <dbReference type="NCBI Taxonomy" id="595434"/>
    <lineage>
        <taxon>Bacteria</taxon>
        <taxon>Pseudomonadati</taxon>
        <taxon>Planctomycetota</taxon>
        <taxon>Planctomycetia</taxon>
        <taxon>Pirellulales</taxon>
        <taxon>Pirellulaceae</taxon>
        <taxon>Rhodopirellula</taxon>
    </lineage>
</organism>
<keyword evidence="6" id="KW-1185">Reference proteome</keyword>
<dbReference type="InterPro" id="IPR013108">
    <property type="entry name" value="Amidohydro_3"/>
</dbReference>
<evidence type="ECO:0000313" key="5">
    <source>
        <dbReference type="EMBL" id="KLU01313.1"/>
    </source>
</evidence>
<evidence type="ECO:0000313" key="6">
    <source>
        <dbReference type="Proteomes" id="UP000036367"/>
    </source>
</evidence>
<dbReference type="CDD" id="cd01309">
    <property type="entry name" value="Met_dep_hydrolase_C"/>
    <property type="match status" value="1"/>
</dbReference>
<sequence length="1211" mass="133146">MGRLMLTISVACLAVVAHGQDIRGVAPVVGLRTHSPTDVLLTGATLVANPDHYLKDLGSEDSAKDSDENASTGDVLIRAGRIVAVSDSIEPPPGCRVVDCSGKTIYAGWINAWQEVPSDSLTSGDDYWNANIVANREVRDLSSVPDAGKLRSQGFTTTVLAPKGRILGGQPSVWSLNESKDDPDNSHAGPQRIADLKWMTAALSVPRGNDSGERYPNSPMGAVALLRQSLYDAQWYRDASAAHDANPSLPQPDHSETLQTLHQALVGSTFVFDCPNERMALRAQKIANEFSLRSIVRGSGREYREAAAIAALDRVLLLPLDFPEAPDVATPESAREVDLVNLMDWKFAPTNPAEMVRQGATICLTTDRLDDPGKFLARLRTAVKRGLSRRDAIAALTTTPAGMLGLERSHGRIAAGMSANLIVASGDLFEKDTKVWKVLVDGQEFVVNEEPETKVASLVGSWKLRMPADSATQVKLAITQKDGRLSAELIGTTPKEETDEEVLEGEKENLKESSDESVDGDTASSKTDDEESDTESESDASDETKSEEEGSKENKDEEPKEQTSKQKLKKIVQRLDQFAGQITCEDSEDALCQALGLPEGTHRVVIRSGAKSLEKVSESEPLSIEFYPIGKPARRFETSWVEPETDSDKTPEEESTDEKASEDEAPEDKDVESDDSDDSKDADGEQPPEVEVASAEPEQAPEESAADEPVVEELQVVRPLGVYGRSEPVAPVTRVLFQGALVWTCEDRDDLRVPETPMDVLVENGRIVAVDEHITVPTGEDCTIIDASGKHITPGLIDCHSHAATDGGINESGQVVTSEVRVGDFIDNTDITIYRQLAGGVTTANILHGSANPIGGQNQVVKFRWGDSMDDFRFQDAPLGIKFALGENVKRNTSRYPNTRMGVEQLLRDQFLAAREYAGAHRRWSSGQRDTLPPRVDLQLQTLVEIQDGKRWIHCHSYRQDEIMATLDVLDEFGIRIGSLQHILEGYKVADRMVEHGAMASSFADWWAYKFEVYDAIPYNGVLMHNKGIVVSYNSDDAEMGRHLNTEAGKAIKYGGVPPTEALKFVTLNPAKQLRIEDRVGSIEVGKEADLVVWSGPPMSTTSRCEQTWIDGRPMFRLQDEAKLRARDEAWRNELIQELLDGKPKTDSEEPSKDDDEKALADHQTMELKEEERWLRYDEFCNSRGAQQSVQQNARQAAQQAAKSQRSEEVQ</sequence>
<gene>
    <name evidence="5" type="ORF">RISK_006469</name>
</gene>